<evidence type="ECO:0000256" key="5">
    <source>
        <dbReference type="RuleBase" id="RU361157"/>
    </source>
</evidence>
<feature type="transmembrane region" description="Helical" evidence="5">
    <location>
        <begin position="117"/>
        <end position="143"/>
    </location>
</feature>
<dbReference type="GO" id="GO:0043190">
    <property type="term" value="C:ATP-binding cassette (ABC) transporter complex"/>
    <property type="evidence" value="ECO:0007669"/>
    <property type="project" value="InterPro"/>
</dbReference>
<accession>A0A6J4UHC5</accession>
<dbReference type="AlphaFoldDB" id="A0A6J4UHC5"/>
<keyword evidence="3 5" id="KW-1133">Transmembrane helix</keyword>
<organism evidence="7">
    <name type="scientific">uncultured Thermomicrobiales bacterium</name>
    <dbReference type="NCBI Taxonomy" id="1645740"/>
    <lineage>
        <taxon>Bacteria</taxon>
        <taxon>Pseudomonadati</taxon>
        <taxon>Thermomicrobiota</taxon>
        <taxon>Thermomicrobia</taxon>
        <taxon>Thermomicrobiales</taxon>
        <taxon>environmental samples</taxon>
    </lineage>
</organism>
<dbReference type="GO" id="GO:0140359">
    <property type="term" value="F:ABC-type transporter activity"/>
    <property type="evidence" value="ECO:0007669"/>
    <property type="project" value="InterPro"/>
</dbReference>
<evidence type="ECO:0000256" key="2">
    <source>
        <dbReference type="ARBA" id="ARBA00022692"/>
    </source>
</evidence>
<feature type="transmembrane region" description="Helical" evidence="5">
    <location>
        <begin position="251"/>
        <end position="270"/>
    </location>
</feature>
<evidence type="ECO:0000313" key="7">
    <source>
        <dbReference type="EMBL" id="CAA9547988.1"/>
    </source>
</evidence>
<dbReference type="InterPro" id="IPR013525">
    <property type="entry name" value="ABC2_TM"/>
</dbReference>
<sequence>MTSRDVPVSGVAPTGGLRREITDGLIVAGRNLKRVPRIPELAVFAIIQSIVFVVLFAFVFGGAIPLEGGGSYREFLLPGIFAQTVAFASITTAIGMTDDVNKGIIDRFRSLPMARSAVLTGRTVFDLVYQTGILAVLMVAGLAVGWRVRGSVPEFFAGVALLLTFVFAMSWVGVLIGLTVRTVESANQLGFTVLFPLTFVSNVFVPTESLPGWLRPIAEWNPVSTLTAATRDLWGNPNPYAAEGFPAEHPVWLTLGWVVLIVAVFAPLGVRRYRSMSR</sequence>
<gene>
    <name evidence="7" type="ORF">AVDCRST_MAG73-2599</name>
</gene>
<dbReference type="PIRSF" id="PIRSF006648">
    <property type="entry name" value="DrrB"/>
    <property type="match status" value="1"/>
</dbReference>
<name>A0A6J4UHC5_9BACT</name>
<feature type="domain" description="ABC transmembrane type-2" evidence="6">
    <location>
        <begin position="40"/>
        <end position="276"/>
    </location>
</feature>
<dbReference type="PROSITE" id="PS51012">
    <property type="entry name" value="ABC_TM2"/>
    <property type="match status" value="1"/>
</dbReference>
<keyword evidence="5" id="KW-0813">Transport</keyword>
<evidence type="ECO:0000259" key="6">
    <source>
        <dbReference type="PROSITE" id="PS51012"/>
    </source>
</evidence>
<evidence type="ECO:0000256" key="3">
    <source>
        <dbReference type="ARBA" id="ARBA00022989"/>
    </source>
</evidence>
<dbReference type="InterPro" id="IPR000412">
    <property type="entry name" value="ABC_2_transport"/>
</dbReference>
<dbReference type="Pfam" id="PF01061">
    <property type="entry name" value="ABC2_membrane"/>
    <property type="match status" value="1"/>
</dbReference>
<dbReference type="PANTHER" id="PTHR43229:SF2">
    <property type="entry name" value="NODULATION PROTEIN J"/>
    <property type="match status" value="1"/>
</dbReference>
<feature type="transmembrane region" description="Helical" evidence="5">
    <location>
        <begin position="41"/>
        <end position="63"/>
    </location>
</feature>
<reference evidence="7" key="1">
    <citation type="submission" date="2020-02" db="EMBL/GenBank/DDBJ databases">
        <authorList>
            <person name="Meier V. D."/>
        </authorList>
    </citation>
    <scope>NUCLEOTIDE SEQUENCE</scope>
    <source>
        <strain evidence="7">AVDCRST_MAG73</strain>
    </source>
</reference>
<feature type="transmembrane region" description="Helical" evidence="5">
    <location>
        <begin position="75"/>
        <end position="96"/>
    </location>
</feature>
<dbReference type="EMBL" id="CADCWE010000173">
    <property type="protein sequence ID" value="CAA9547988.1"/>
    <property type="molecule type" value="Genomic_DNA"/>
</dbReference>
<proteinExistence type="inferred from homology"/>
<keyword evidence="2 5" id="KW-0812">Transmembrane</keyword>
<evidence type="ECO:0000256" key="1">
    <source>
        <dbReference type="ARBA" id="ARBA00004141"/>
    </source>
</evidence>
<feature type="transmembrane region" description="Helical" evidence="5">
    <location>
        <begin position="189"/>
        <end position="205"/>
    </location>
</feature>
<comment type="similarity">
    <text evidence="5">Belongs to the ABC-2 integral membrane protein family.</text>
</comment>
<dbReference type="PANTHER" id="PTHR43229">
    <property type="entry name" value="NODULATION PROTEIN J"/>
    <property type="match status" value="1"/>
</dbReference>
<keyword evidence="5" id="KW-1003">Cell membrane</keyword>
<comment type="subcellular location">
    <subcellularLocation>
        <location evidence="5">Cell membrane</location>
        <topology evidence="5">Multi-pass membrane protein</topology>
    </subcellularLocation>
    <subcellularLocation>
        <location evidence="1">Membrane</location>
        <topology evidence="1">Multi-pass membrane protein</topology>
    </subcellularLocation>
</comment>
<feature type="transmembrane region" description="Helical" evidence="5">
    <location>
        <begin position="155"/>
        <end position="177"/>
    </location>
</feature>
<dbReference type="InterPro" id="IPR051784">
    <property type="entry name" value="Nod_factor_ABC_transporter"/>
</dbReference>
<dbReference type="InterPro" id="IPR047817">
    <property type="entry name" value="ABC2_TM_bact-type"/>
</dbReference>
<evidence type="ECO:0000256" key="4">
    <source>
        <dbReference type="ARBA" id="ARBA00023136"/>
    </source>
</evidence>
<keyword evidence="4 5" id="KW-0472">Membrane</keyword>
<protein>
    <recommendedName>
        <fullName evidence="5">Transport permease protein</fullName>
    </recommendedName>
</protein>